<gene>
    <name evidence="2" type="ORF">OH76DRAFT_1403567</name>
</gene>
<evidence type="ECO:0000256" key="1">
    <source>
        <dbReference type="SAM" id="MobiDB-lite"/>
    </source>
</evidence>
<sequence length="65" mass="7136">MSARNPYLTSHHRLTPHHEQQDPTPGAPGHANCCRCALPGGLPGLRRVNAPRQTHLQELSEATHL</sequence>
<name>A0A371DAV2_9APHY</name>
<keyword evidence="3" id="KW-1185">Reference proteome</keyword>
<evidence type="ECO:0000313" key="3">
    <source>
        <dbReference type="Proteomes" id="UP000256964"/>
    </source>
</evidence>
<organism evidence="2 3">
    <name type="scientific">Lentinus brumalis</name>
    <dbReference type="NCBI Taxonomy" id="2498619"/>
    <lineage>
        <taxon>Eukaryota</taxon>
        <taxon>Fungi</taxon>
        <taxon>Dikarya</taxon>
        <taxon>Basidiomycota</taxon>
        <taxon>Agaricomycotina</taxon>
        <taxon>Agaricomycetes</taxon>
        <taxon>Polyporales</taxon>
        <taxon>Polyporaceae</taxon>
        <taxon>Lentinus</taxon>
    </lineage>
</organism>
<accession>A0A371DAV2</accession>
<dbReference type="EMBL" id="KZ857404">
    <property type="protein sequence ID" value="RDX49669.1"/>
    <property type="molecule type" value="Genomic_DNA"/>
</dbReference>
<feature type="region of interest" description="Disordered" evidence="1">
    <location>
        <begin position="1"/>
        <end position="31"/>
    </location>
</feature>
<dbReference type="AlphaFoldDB" id="A0A371DAV2"/>
<protein>
    <submittedName>
        <fullName evidence="2">Uncharacterized protein</fullName>
    </submittedName>
</protein>
<dbReference type="Proteomes" id="UP000256964">
    <property type="component" value="Unassembled WGS sequence"/>
</dbReference>
<reference evidence="2 3" key="1">
    <citation type="journal article" date="2018" name="Biotechnol. Biofuels">
        <title>Integrative visual omics of the white-rot fungus Polyporus brumalis exposes the biotechnological potential of its oxidative enzymes for delignifying raw plant biomass.</title>
        <authorList>
            <person name="Miyauchi S."/>
            <person name="Rancon A."/>
            <person name="Drula E."/>
            <person name="Hage H."/>
            <person name="Chaduli D."/>
            <person name="Favel A."/>
            <person name="Grisel S."/>
            <person name="Henrissat B."/>
            <person name="Herpoel-Gimbert I."/>
            <person name="Ruiz-Duenas F.J."/>
            <person name="Chevret D."/>
            <person name="Hainaut M."/>
            <person name="Lin J."/>
            <person name="Wang M."/>
            <person name="Pangilinan J."/>
            <person name="Lipzen A."/>
            <person name="Lesage-Meessen L."/>
            <person name="Navarro D."/>
            <person name="Riley R."/>
            <person name="Grigoriev I.V."/>
            <person name="Zhou S."/>
            <person name="Raouche S."/>
            <person name="Rosso M.N."/>
        </authorList>
    </citation>
    <scope>NUCLEOTIDE SEQUENCE [LARGE SCALE GENOMIC DNA]</scope>
    <source>
        <strain evidence="2 3">BRFM 1820</strain>
    </source>
</reference>
<proteinExistence type="predicted"/>
<evidence type="ECO:0000313" key="2">
    <source>
        <dbReference type="EMBL" id="RDX49669.1"/>
    </source>
</evidence>